<gene>
    <name evidence="4" type="ORF">CH379_002650</name>
    <name evidence="5" type="ORF">CH379_08170</name>
</gene>
<organism evidence="5">
    <name type="scientific">Leptospira ellisii</name>
    <dbReference type="NCBI Taxonomy" id="2023197"/>
    <lineage>
        <taxon>Bacteria</taxon>
        <taxon>Pseudomonadati</taxon>
        <taxon>Spirochaetota</taxon>
        <taxon>Spirochaetia</taxon>
        <taxon>Leptospirales</taxon>
        <taxon>Leptospiraceae</taxon>
        <taxon>Leptospira</taxon>
    </lineage>
</organism>
<accession>A0A2N0BLN7</accession>
<dbReference type="PANTHER" id="PTHR33495">
    <property type="entry name" value="ANTI-SIGMA FACTOR ANTAGONIST TM_1081-RELATED-RELATED"/>
    <property type="match status" value="1"/>
</dbReference>
<evidence type="ECO:0000259" key="3">
    <source>
        <dbReference type="PROSITE" id="PS50801"/>
    </source>
</evidence>
<dbReference type="GO" id="GO:0043856">
    <property type="term" value="F:anti-sigma factor antagonist activity"/>
    <property type="evidence" value="ECO:0007669"/>
    <property type="project" value="InterPro"/>
</dbReference>
<dbReference type="CDD" id="cd07043">
    <property type="entry name" value="STAS_anti-anti-sigma_factors"/>
    <property type="match status" value="1"/>
</dbReference>
<dbReference type="SUPFAM" id="SSF52091">
    <property type="entry name" value="SpoIIaa-like"/>
    <property type="match status" value="1"/>
</dbReference>
<dbReference type="Gene3D" id="3.30.750.24">
    <property type="entry name" value="STAS domain"/>
    <property type="match status" value="1"/>
</dbReference>
<accession>A0A2N0BA43</accession>
<dbReference type="PROSITE" id="PS50801">
    <property type="entry name" value="STAS"/>
    <property type="match status" value="1"/>
</dbReference>
<keyword evidence="6" id="KW-1185">Reference proteome</keyword>
<dbReference type="InterPro" id="IPR036513">
    <property type="entry name" value="STAS_dom_sf"/>
</dbReference>
<evidence type="ECO:0000256" key="2">
    <source>
        <dbReference type="RuleBase" id="RU003749"/>
    </source>
</evidence>
<reference evidence="4 6" key="2">
    <citation type="journal article" date="2018" name="Microb. Genom.">
        <title>Deciphering the unexplored Leptospira diversity from soils uncovers genomic evolution to virulence.</title>
        <authorList>
            <person name="Thibeaux R."/>
            <person name="Iraola G."/>
            <person name="Ferres I."/>
            <person name="Bierque E."/>
            <person name="Girault D."/>
            <person name="Soupe-Gilbert M.E."/>
            <person name="Picardeau M."/>
            <person name="Goarant C."/>
        </authorList>
    </citation>
    <scope>NUCLEOTIDE SEQUENCE [LARGE SCALE GENOMIC DNA]</scope>
    <source>
        <strain evidence="4 6">ATI7-C-A5</strain>
    </source>
</reference>
<protein>
    <recommendedName>
        <fullName evidence="2">Anti-sigma factor antagonist</fullName>
    </recommendedName>
</protein>
<dbReference type="InterPro" id="IPR003658">
    <property type="entry name" value="Anti-sigma_ant"/>
</dbReference>
<reference evidence="5" key="1">
    <citation type="submission" date="2017-07" db="EMBL/GenBank/DDBJ databases">
        <title>Leptospira spp. isolated from tropical soils.</title>
        <authorList>
            <person name="Thibeaux R."/>
            <person name="Iraola G."/>
            <person name="Ferres I."/>
            <person name="Bierque E."/>
            <person name="Girault D."/>
            <person name="Soupe-Gilbert M.-E."/>
            <person name="Picardeau M."/>
            <person name="Goarant C."/>
        </authorList>
    </citation>
    <scope>NUCLEOTIDE SEQUENCE [LARGE SCALE GENOMIC DNA]</scope>
    <source>
        <strain evidence="5">ATI7-C-A5</strain>
    </source>
</reference>
<dbReference type="Pfam" id="PF01740">
    <property type="entry name" value="STAS"/>
    <property type="match status" value="1"/>
</dbReference>
<dbReference type="PANTHER" id="PTHR33495:SF2">
    <property type="entry name" value="ANTI-SIGMA FACTOR ANTAGONIST TM_1081-RELATED"/>
    <property type="match status" value="1"/>
</dbReference>
<dbReference type="NCBIfam" id="TIGR00377">
    <property type="entry name" value="ant_ant_sig"/>
    <property type="match status" value="1"/>
</dbReference>
<dbReference type="EMBL" id="NPEF01000066">
    <property type="protein sequence ID" value="PJZ93358.1"/>
    <property type="molecule type" value="Genomic_DNA"/>
</dbReference>
<evidence type="ECO:0000256" key="1">
    <source>
        <dbReference type="ARBA" id="ARBA00009013"/>
    </source>
</evidence>
<evidence type="ECO:0000313" key="5">
    <source>
        <dbReference type="EMBL" id="PJZ93358.1"/>
    </source>
</evidence>
<evidence type="ECO:0000313" key="6">
    <source>
        <dbReference type="Proteomes" id="UP000232122"/>
    </source>
</evidence>
<dbReference type="EMBL" id="NPEF02000002">
    <property type="protein sequence ID" value="MDV6234525.1"/>
    <property type="molecule type" value="Genomic_DNA"/>
</dbReference>
<dbReference type="RefSeq" id="WP_100746638.1">
    <property type="nucleotide sequence ID" value="NZ_NPEF02000002.1"/>
</dbReference>
<comment type="similarity">
    <text evidence="1 2">Belongs to the anti-sigma-factor antagonist family.</text>
</comment>
<name>A0A2N0BLN7_9LEPT</name>
<reference evidence="4" key="3">
    <citation type="submission" date="2023-10" db="EMBL/GenBank/DDBJ databases">
        <authorList>
            <person name="Picardeau M."/>
            <person name="Thibeaux R."/>
        </authorList>
    </citation>
    <scope>NUCLEOTIDE SEQUENCE</scope>
    <source>
        <strain evidence="4">ATI7-C-A5</strain>
    </source>
</reference>
<feature type="domain" description="STAS" evidence="3">
    <location>
        <begin position="35"/>
        <end position="132"/>
    </location>
</feature>
<dbReference type="OrthoDB" id="9793697at2"/>
<evidence type="ECO:0000313" key="4">
    <source>
        <dbReference type="EMBL" id="MDV6234525.1"/>
    </source>
</evidence>
<dbReference type="InterPro" id="IPR002645">
    <property type="entry name" value="STAS_dom"/>
</dbReference>
<dbReference type="Proteomes" id="UP000232122">
    <property type="component" value="Unassembled WGS sequence"/>
</dbReference>
<dbReference type="AlphaFoldDB" id="A0A2N0BLN7"/>
<sequence length="136" mass="15095">MIFENSEVDYSTSEMKVSVEEFSGFQSDDGSKCFIVKVSGEVNIFSAKNLKALIEEIAKDGNRKICLDLADLRYLDSSGIAVFIGAHALLRRKNSDLILFSIPPQIDRIFEMTRLKPLFKIAANADEATRKAAGET</sequence>
<proteinExistence type="inferred from homology"/>
<comment type="caution">
    <text evidence="5">The sequence shown here is derived from an EMBL/GenBank/DDBJ whole genome shotgun (WGS) entry which is preliminary data.</text>
</comment>